<dbReference type="InterPro" id="IPR036969">
    <property type="entry name" value="Citrate_synthase_sf"/>
</dbReference>
<keyword evidence="5" id="KW-0614">Plasmid</keyword>
<geneLocation type="plasmid" evidence="5 6">
    <name>pACP4.2</name>
</geneLocation>
<comment type="similarity">
    <text evidence="2">Belongs to the citrate synthase family.</text>
</comment>
<dbReference type="RefSeq" id="WP_067513015.1">
    <property type="nucleotide sequence ID" value="NZ_CP021364.1"/>
</dbReference>
<dbReference type="GO" id="GO:0005829">
    <property type="term" value="C:cytosol"/>
    <property type="evidence" value="ECO:0007669"/>
    <property type="project" value="TreeGrafter"/>
</dbReference>
<dbReference type="Pfam" id="PF00285">
    <property type="entry name" value="Citrate_synt"/>
    <property type="match status" value="1"/>
</dbReference>
<evidence type="ECO:0000256" key="3">
    <source>
        <dbReference type="ARBA" id="ARBA00012972"/>
    </source>
</evidence>
<organism evidence="5 6">
    <name type="scientific">Acidovorax carolinensis</name>
    <dbReference type="NCBI Taxonomy" id="553814"/>
    <lineage>
        <taxon>Bacteria</taxon>
        <taxon>Pseudomonadati</taxon>
        <taxon>Pseudomonadota</taxon>
        <taxon>Betaproteobacteria</taxon>
        <taxon>Burkholderiales</taxon>
        <taxon>Comamonadaceae</taxon>
        <taxon>Acidovorax</taxon>
    </lineage>
</organism>
<protein>
    <recommendedName>
        <fullName evidence="3">citrate synthase (unknown stereospecificity)</fullName>
        <ecNumber evidence="3">2.3.3.16</ecNumber>
    </recommendedName>
</protein>
<dbReference type="EMBL" id="CP021368">
    <property type="protein sequence ID" value="ART61343.1"/>
    <property type="molecule type" value="Genomic_DNA"/>
</dbReference>
<dbReference type="PANTHER" id="PTHR11739">
    <property type="entry name" value="CITRATE SYNTHASE"/>
    <property type="match status" value="1"/>
</dbReference>
<keyword evidence="6" id="KW-1185">Reference proteome</keyword>
<dbReference type="KEGG" id="acip:CBP36_20440"/>
<dbReference type="InterPro" id="IPR016143">
    <property type="entry name" value="Citrate_synth-like_sm_a-sub"/>
</dbReference>
<comment type="pathway">
    <text evidence="1">Carbohydrate metabolism; tricarboxylic acid cycle; isocitrate from oxaloacetate: step 1/2.</text>
</comment>
<sequence length="288" mass="30380">MERHAPARRRAAGYGGVPNADIRLIRVFAIASTALGGVPLSAELRSGSIAHYSHELLLTFAGACGVLGPKRSFLAPSGETPVAEHMLQALGVPPGEQALRAVNAALIVAADHDLASATLAARIAASVGAGLHACIMAALAAQSGSALAGGCELVEELLHGIETEKRLKDRVREADQRRQRLPGFGLPLYPDGDPRARYLIQLALTIAPASRQVELAAKFVDQVREKVGIHANIEVGLATLTLALGLPRRASGALWVVGRTAGWIAHVLEQRRAGHMLRARGHYVAQAY</sequence>
<name>A0A240UJU0_9BURK</name>
<reference evidence="5" key="1">
    <citation type="submission" date="2017-05" db="EMBL/GenBank/DDBJ databases">
        <title>Polyphasic characterization of four soil-derived phenanthrene-degrading Acidovorax strains and proposal of Acidovorax phenanthrenivorans sp. nov.</title>
        <authorList>
            <person name="Singleton D."/>
            <person name="Lee J."/>
            <person name="Dickey A.N."/>
            <person name="Stroud A."/>
            <person name="Scholl E.H."/>
            <person name="Wright F.A."/>
            <person name="Aitken M.D."/>
        </authorList>
    </citation>
    <scope>NUCLEOTIDE SEQUENCE</scope>
    <source>
        <strain evidence="5">P4</strain>
        <plasmid evidence="5">pACP4.2</plasmid>
    </source>
</reference>
<accession>A0A240UJU0</accession>
<dbReference type="UniPathway" id="UPA00223">
    <property type="reaction ID" value="UER00717"/>
</dbReference>
<dbReference type="PANTHER" id="PTHR11739:SF4">
    <property type="entry name" value="CITRATE SYNTHASE, PEROXISOMAL"/>
    <property type="match status" value="1"/>
</dbReference>
<dbReference type="PRINTS" id="PR00143">
    <property type="entry name" value="CITRTSNTHASE"/>
</dbReference>
<evidence type="ECO:0000256" key="4">
    <source>
        <dbReference type="ARBA" id="ARBA00022679"/>
    </source>
</evidence>
<evidence type="ECO:0000313" key="5">
    <source>
        <dbReference type="EMBL" id="ART61343.1"/>
    </source>
</evidence>
<dbReference type="Gene3D" id="1.10.230.10">
    <property type="entry name" value="Cytochrome P450-Terp, domain 2"/>
    <property type="match status" value="1"/>
</dbReference>
<dbReference type="Gene3D" id="1.10.580.10">
    <property type="entry name" value="Citrate Synthase, domain 1"/>
    <property type="match status" value="1"/>
</dbReference>
<dbReference type="GO" id="GO:0006099">
    <property type="term" value="P:tricarboxylic acid cycle"/>
    <property type="evidence" value="ECO:0007669"/>
    <property type="project" value="UniProtKB-UniPathway"/>
</dbReference>
<evidence type="ECO:0000256" key="2">
    <source>
        <dbReference type="ARBA" id="ARBA00010566"/>
    </source>
</evidence>
<dbReference type="AlphaFoldDB" id="A0A240UJU0"/>
<dbReference type="Proteomes" id="UP000194440">
    <property type="component" value="Plasmid pACP4.2"/>
</dbReference>
<dbReference type="GO" id="GO:0036440">
    <property type="term" value="F:citrate synthase activity"/>
    <property type="evidence" value="ECO:0007669"/>
    <property type="project" value="UniProtKB-EC"/>
</dbReference>
<dbReference type="GO" id="GO:0005975">
    <property type="term" value="P:carbohydrate metabolic process"/>
    <property type="evidence" value="ECO:0007669"/>
    <property type="project" value="TreeGrafter"/>
</dbReference>
<gene>
    <name evidence="5" type="ORF">CBP36_20440</name>
</gene>
<keyword evidence="4" id="KW-0808">Transferase</keyword>
<proteinExistence type="inferred from homology"/>
<dbReference type="KEGG" id="acis:CBP35_20520"/>
<evidence type="ECO:0000256" key="1">
    <source>
        <dbReference type="ARBA" id="ARBA00004751"/>
    </source>
</evidence>
<dbReference type="OrthoDB" id="9800864at2"/>
<evidence type="ECO:0000313" key="6">
    <source>
        <dbReference type="Proteomes" id="UP000194440"/>
    </source>
</evidence>
<dbReference type="SUPFAM" id="SSF48256">
    <property type="entry name" value="Citrate synthase"/>
    <property type="match status" value="1"/>
</dbReference>
<dbReference type="InterPro" id="IPR016142">
    <property type="entry name" value="Citrate_synth-like_lrg_a-sub"/>
</dbReference>
<dbReference type="EC" id="2.3.3.16" evidence="3"/>
<dbReference type="InterPro" id="IPR002020">
    <property type="entry name" value="Citrate_synthase"/>
</dbReference>